<name>A0A7J6A7M7_AMEME</name>
<reference evidence="2 3" key="1">
    <citation type="submission" date="2020-02" db="EMBL/GenBank/DDBJ databases">
        <title>A chromosome-scale genome assembly of the black bullhead catfish (Ameiurus melas).</title>
        <authorList>
            <person name="Wen M."/>
            <person name="Zham M."/>
            <person name="Cabau C."/>
            <person name="Klopp C."/>
            <person name="Donnadieu C."/>
            <person name="Roques C."/>
            <person name="Bouchez O."/>
            <person name="Lampietro C."/>
            <person name="Jouanno E."/>
            <person name="Herpin A."/>
            <person name="Louis A."/>
            <person name="Berthelot C."/>
            <person name="Parey E."/>
            <person name="Roest-Crollius H."/>
            <person name="Braasch I."/>
            <person name="Postlethwait J."/>
            <person name="Robinson-Rechavi M."/>
            <person name="Echchiki A."/>
            <person name="Begum T."/>
            <person name="Montfort J."/>
            <person name="Schartl M."/>
            <person name="Bobe J."/>
            <person name="Guiguen Y."/>
        </authorList>
    </citation>
    <scope>NUCLEOTIDE SEQUENCE [LARGE SCALE GENOMIC DNA]</scope>
    <source>
        <strain evidence="2">M_S1</strain>
        <tissue evidence="2">Blood</tissue>
    </source>
</reference>
<feature type="compositionally biased region" description="Polar residues" evidence="1">
    <location>
        <begin position="341"/>
        <end position="350"/>
    </location>
</feature>
<feature type="compositionally biased region" description="Low complexity" evidence="1">
    <location>
        <begin position="103"/>
        <end position="117"/>
    </location>
</feature>
<feature type="compositionally biased region" description="Low complexity" evidence="1">
    <location>
        <begin position="456"/>
        <end position="466"/>
    </location>
</feature>
<accession>A0A7J6A7M7</accession>
<dbReference type="GO" id="GO:0042073">
    <property type="term" value="P:intraciliary transport"/>
    <property type="evidence" value="ECO:0007669"/>
    <property type="project" value="TreeGrafter"/>
</dbReference>
<sequence>MLLPKTWTWSPRLLSARLLKVSEVEERLAEATAAHIDEAGRENRPQAASARHEKALHRYSDTESVDLAAHPAATTRRTPCERAAAQSGEGARRRSRRCKDADAAAPALPAPAAQTAEVADRPASLGKRRAGTLRSCRVCVAVCSQELEKEHGVEYRDLSEAVGGRAKEAHDALQETQTLREEMDKLCAKLKERQSSEQRATEAEEQRIRETVREQEEERAKELAEQERETDRLAEREREIEKEIEKLQKQRKKFESYPSEAKGTRPRDGWDRDEEDRKRRSEWRTEEENGKDKEPHSSEQEIQAKQEREEEERRRKDQLLAKMREIDMRAQAQDSGLIHNETGSTHMPLQNQNTSIFSFTESQEYVSTPKTGNRGGALRSQNTTQDLDLTFGSYAPSFGKPAPRAGVGQRSPVDQPSGDKNGGMDLSGLAKEKKSNLMQQLFGSASLSAPHESPSKMELLSSPESSSRGRRRDAETTSRLKRTTLHVSESGPAVRAITTLEDDIEEVIL</sequence>
<protein>
    <submittedName>
        <fullName evidence="2">Uncharacterized protein</fullName>
    </submittedName>
</protein>
<keyword evidence="3" id="KW-1185">Reference proteome</keyword>
<feature type="compositionally biased region" description="Polar residues" evidence="1">
    <location>
        <begin position="436"/>
        <end position="447"/>
    </location>
</feature>
<dbReference type="PANTHER" id="PTHR16650:SF6">
    <property type="entry name" value="GH21622P"/>
    <property type="match status" value="1"/>
</dbReference>
<evidence type="ECO:0000313" key="3">
    <source>
        <dbReference type="Proteomes" id="UP000593565"/>
    </source>
</evidence>
<dbReference type="Proteomes" id="UP000593565">
    <property type="component" value="Unassembled WGS sequence"/>
</dbReference>
<evidence type="ECO:0000313" key="2">
    <source>
        <dbReference type="EMBL" id="KAF4077969.1"/>
    </source>
</evidence>
<gene>
    <name evidence="2" type="ORF">AMELA_G00194090</name>
</gene>
<feature type="region of interest" description="Disordered" evidence="1">
    <location>
        <begin position="191"/>
        <end position="350"/>
    </location>
</feature>
<dbReference type="EMBL" id="JAAGNN010000017">
    <property type="protein sequence ID" value="KAF4077969.1"/>
    <property type="molecule type" value="Genomic_DNA"/>
</dbReference>
<dbReference type="InterPro" id="IPR026188">
    <property type="entry name" value="Lebercilin-like"/>
</dbReference>
<dbReference type="PANTHER" id="PTHR16650">
    <property type="entry name" value="C21ORF13-RELATED"/>
    <property type="match status" value="1"/>
</dbReference>
<feature type="region of interest" description="Disordered" evidence="1">
    <location>
        <begin position="71"/>
        <end position="123"/>
    </location>
</feature>
<proteinExistence type="predicted"/>
<comment type="caution">
    <text evidence="2">The sequence shown here is derived from an EMBL/GenBank/DDBJ whole genome shotgun (WGS) entry which is preliminary data.</text>
</comment>
<feature type="compositionally biased region" description="Basic and acidic residues" evidence="1">
    <location>
        <begin position="262"/>
        <end position="328"/>
    </location>
</feature>
<organism evidence="2 3">
    <name type="scientific">Ameiurus melas</name>
    <name type="common">Black bullhead</name>
    <name type="synonym">Silurus melas</name>
    <dbReference type="NCBI Taxonomy" id="219545"/>
    <lineage>
        <taxon>Eukaryota</taxon>
        <taxon>Metazoa</taxon>
        <taxon>Chordata</taxon>
        <taxon>Craniata</taxon>
        <taxon>Vertebrata</taxon>
        <taxon>Euteleostomi</taxon>
        <taxon>Actinopterygii</taxon>
        <taxon>Neopterygii</taxon>
        <taxon>Teleostei</taxon>
        <taxon>Ostariophysi</taxon>
        <taxon>Siluriformes</taxon>
        <taxon>Ictaluridae</taxon>
        <taxon>Ameiurus</taxon>
    </lineage>
</organism>
<evidence type="ECO:0000256" key="1">
    <source>
        <dbReference type="SAM" id="MobiDB-lite"/>
    </source>
</evidence>
<feature type="compositionally biased region" description="Basic and acidic residues" evidence="1">
    <location>
        <begin position="191"/>
        <end position="248"/>
    </location>
</feature>
<feature type="region of interest" description="Disordered" evidence="1">
    <location>
        <begin position="389"/>
        <end position="490"/>
    </location>
</feature>
<dbReference type="AlphaFoldDB" id="A0A7J6A7M7"/>
<dbReference type="GO" id="GO:0005930">
    <property type="term" value="C:axoneme"/>
    <property type="evidence" value="ECO:0007669"/>
    <property type="project" value="TreeGrafter"/>
</dbReference>